<protein>
    <recommendedName>
        <fullName evidence="6">S-protein homolog</fullName>
    </recommendedName>
</protein>
<feature type="signal peptide" evidence="6">
    <location>
        <begin position="1"/>
        <end position="16"/>
    </location>
</feature>
<keyword evidence="7" id="KW-1185">Reference proteome</keyword>
<organism evidence="7 8">
    <name type="scientific">Camelina sativa</name>
    <name type="common">False flax</name>
    <name type="synonym">Myagrum sativum</name>
    <dbReference type="NCBI Taxonomy" id="90675"/>
    <lineage>
        <taxon>Eukaryota</taxon>
        <taxon>Viridiplantae</taxon>
        <taxon>Streptophyta</taxon>
        <taxon>Embryophyta</taxon>
        <taxon>Tracheophyta</taxon>
        <taxon>Spermatophyta</taxon>
        <taxon>Magnoliopsida</taxon>
        <taxon>eudicotyledons</taxon>
        <taxon>Gunneridae</taxon>
        <taxon>Pentapetalae</taxon>
        <taxon>rosids</taxon>
        <taxon>malvids</taxon>
        <taxon>Brassicales</taxon>
        <taxon>Brassicaceae</taxon>
        <taxon>Camelineae</taxon>
        <taxon>Camelina</taxon>
    </lineage>
</organism>
<dbReference type="InterPro" id="IPR010264">
    <property type="entry name" value="Self-incomp_S1"/>
</dbReference>
<proteinExistence type="inferred from homology"/>
<evidence type="ECO:0000313" key="7">
    <source>
        <dbReference type="Proteomes" id="UP000694864"/>
    </source>
</evidence>
<reference evidence="7" key="1">
    <citation type="journal article" date="2014" name="Nat. Commun.">
        <title>The emerging biofuel crop Camelina sativa retains a highly undifferentiated hexaploid genome structure.</title>
        <authorList>
            <person name="Kagale S."/>
            <person name="Koh C."/>
            <person name="Nixon J."/>
            <person name="Bollina V."/>
            <person name="Clarke W.E."/>
            <person name="Tuteja R."/>
            <person name="Spillane C."/>
            <person name="Robinson S.J."/>
            <person name="Links M.G."/>
            <person name="Clarke C."/>
            <person name="Higgins E.E."/>
            <person name="Huebert T."/>
            <person name="Sharpe A.G."/>
            <person name="Parkin I.A."/>
        </authorList>
    </citation>
    <scope>NUCLEOTIDE SEQUENCE [LARGE SCALE GENOMIC DNA]</scope>
    <source>
        <strain evidence="7">cv. DH55</strain>
    </source>
</reference>
<evidence type="ECO:0000256" key="5">
    <source>
        <dbReference type="ARBA" id="ARBA00022729"/>
    </source>
</evidence>
<dbReference type="PANTHER" id="PTHR31232:SF78">
    <property type="entry name" value="S-PROTEIN HOMOLOG"/>
    <property type="match status" value="1"/>
</dbReference>
<reference evidence="8" key="2">
    <citation type="submission" date="2025-08" db="UniProtKB">
        <authorList>
            <consortium name="RefSeq"/>
        </authorList>
    </citation>
    <scope>IDENTIFICATION</scope>
    <source>
        <tissue evidence="8">Leaf</tissue>
    </source>
</reference>
<comment type="similarity">
    <text evidence="2 6">Belongs to the plant self-incompatibility (S1) protein family.</text>
</comment>
<gene>
    <name evidence="8" type="primary">LOC109131350</name>
</gene>
<name>A0ABM1RFH6_CAMSA</name>
<dbReference type="Pfam" id="PF05938">
    <property type="entry name" value="Self-incomp_S1"/>
    <property type="match status" value="1"/>
</dbReference>
<comment type="subcellular location">
    <subcellularLocation>
        <location evidence="1 6">Secreted</location>
    </subcellularLocation>
</comment>
<dbReference type="Proteomes" id="UP000694864">
    <property type="component" value="Chromosome 20"/>
</dbReference>
<evidence type="ECO:0000256" key="1">
    <source>
        <dbReference type="ARBA" id="ARBA00004613"/>
    </source>
</evidence>
<dbReference type="RefSeq" id="XP_019097764.1">
    <property type="nucleotide sequence ID" value="XM_019242219.1"/>
</dbReference>
<feature type="chain" id="PRO_5044949440" description="S-protein homolog" evidence="6">
    <location>
        <begin position="17"/>
        <end position="136"/>
    </location>
</feature>
<keyword evidence="4 6" id="KW-0964">Secreted</keyword>
<evidence type="ECO:0000256" key="6">
    <source>
        <dbReference type="RuleBase" id="RU367044"/>
    </source>
</evidence>
<evidence type="ECO:0000313" key="8">
    <source>
        <dbReference type="RefSeq" id="XP_019097764.1"/>
    </source>
</evidence>
<evidence type="ECO:0000256" key="2">
    <source>
        <dbReference type="ARBA" id="ARBA00005581"/>
    </source>
</evidence>
<evidence type="ECO:0000256" key="3">
    <source>
        <dbReference type="ARBA" id="ARBA00022471"/>
    </source>
</evidence>
<dbReference type="GeneID" id="109131350"/>
<accession>A0ABM1RFH6</accession>
<sequence length="136" mass="15789">MNSLLVLSIFIGLSIGLSNMLVSAKSKVVISNQLEHNKLLKVHCHSKSDDLGEHILKIGEEYEFRFNNNIWSSTLFWCRMEQGPHYRHYRAFVVYKTSWRHPTCKWIAAENGIYLSQDGNSAVYEYQWVTIPPSII</sequence>
<keyword evidence="3 6" id="KW-0713">Self-incompatibility</keyword>
<dbReference type="PANTHER" id="PTHR31232">
    <property type="match status" value="1"/>
</dbReference>
<keyword evidence="5 6" id="KW-0732">Signal</keyword>
<evidence type="ECO:0000256" key="4">
    <source>
        <dbReference type="ARBA" id="ARBA00022525"/>
    </source>
</evidence>